<dbReference type="GO" id="GO:0016853">
    <property type="term" value="F:isomerase activity"/>
    <property type="evidence" value="ECO:0007669"/>
    <property type="project" value="InterPro"/>
</dbReference>
<dbReference type="AlphaFoldDB" id="X0ZYQ5"/>
<comment type="caution">
    <text evidence="1">The sequence shown here is derived from an EMBL/GenBank/DDBJ whole genome shotgun (WGS) entry which is preliminary data.</text>
</comment>
<organism evidence="1">
    <name type="scientific">marine sediment metagenome</name>
    <dbReference type="NCBI Taxonomy" id="412755"/>
    <lineage>
        <taxon>unclassified sequences</taxon>
        <taxon>metagenomes</taxon>
        <taxon>ecological metagenomes</taxon>
    </lineage>
</organism>
<proteinExistence type="predicted"/>
<dbReference type="PANTHER" id="PTHR43443:SF1">
    <property type="entry name" value="3-HEXULOSE-6-PHOSPHATE ISOMERASE"/>
    <property type="match status" value="1"/>
</dbReference>
<protein>
    <recommendedName>
        <fullName evidence="2">Xylose isomerase-like TIM barrel domain-containing protein</fullName>
    </recommendedName>
</protein>
<dbReference type="Gene3D" id="3.40.50.10490">
    <property type="entry name" value="Glucose-6-phosphate isomerase like protein, domain 1"/>
    <property type="match status" value="1"/>
</dbReference>
<dbReference type="PANTHER" id="PTHR43443">
    <property type="entry name" value="3-HEXULOSE-6-PHOSPHATE ISOMERASE"/>
    <property type="match status" value="1"/>
</dbReference>
<dbReference type="InterPro" id="IPR036237">
    <property type="entry name" value="Xyl_isomerase-like_sf"/>
</dbReference>
<gene>
    <name evidence="1" type="ORF">S01H4_34595</name>
</gene>
<dbReference type="SUPFAM" id="SSF51658">
    <property type="entry name" value="Xylose isomerase-like"/>
    <property type="match status" value="1"/>
</dbReference>
<dbReference type="EMBL" id="BART01018319">
    <property type="protein sequence ID" value="GAG74704.1"/>
    <property type="molecule type" value="Genomic_DNA"/>
</dbReference>
<dbReference type="InterPro" id="IPR017552">
    <property type="entry name" value="PHI/rmpB"/>
</dbReference>
<reference evidence="1" key="1">
    <citation type="journal article" date="2014" name="Front. Microbiol.">
        <title>High frequency of phylogenetically diverse reductive dehalogenase-homologous genes in deep subseafloor sedimentary metagenomes.</title>
        <authorList>
            <person name="Kawai M."/>
            <person name="Futagami T."/>
            <person name="Toyoda A."/>
            <person name="Takaki Y."/>
            <person name="Nishi S."/>
            <person name="Hori S."/>
            <person name="Arai W."/>
            <person name="Tsubouchi T."/>
            <person name="Morono Y."/>
            <person name="Uchiyama I."/>
            <person name="Ito T."/>
            <person name="Fujiyama A."/>
            <person name="Inagaki F."/>
            <person name="Takami H."/>
        </authorList>
    </citation>
    <scope>NUCLEOTIDE SEQUENCE</scope>
    <source>
        <strain evidence="1">Expedition CK06-06</strain>
    </source>
</reference>
<sequence>MIRIGQAGIPLSCKGRTNKDGIIYTHTVLDLNAIELQFVRGLYVMPEEEAAIIKEYSKENDIEIHVHAPYYINLAGDAEETEMSFTKIMRTAQMAKGIEAKTLAPLGTLFEASAWILLDSIIAELMKSKGETEESMQSRHAMLE</sequence>
<evidence type="ECO:0008006" key="2">
    <source>
        <dbReference type="Google" id="ProtNLM"/>
    </source>
</evidence>
<accession>X0ZYQ5</accession>
<evidence type="ECO:0000313" key="1">
    <source>
        <dbReference type="EMBL" id="GAG74704.1"/>
    </source>
</evidence>
<name>X0ZYQ5_9ZZZZ</name>